<keyword evidence="1" id="KW-0805">Transcription regulation</keyword>
<dbReference type="Gene3D" id="1.10.10.10">
    <property type="entry name" value="Winged helix-like DNA-binding domain superfamily/Winged helix DNA-binding domain"/>
    <property type="match status" value="1"/>
</dbReference>
<accession>A0ABW4QWU4</accession>
<dbReference type="CDD" id="cd00090">
    <property type="entry name" value="HTH_ARSR"/>
    <property type="match status" value="1"/>
</dbReference>
<organism evidence="5 6">
    <name type="scientific">Hymenobacter bucti</name>
    <dbReference type="NCBI Taxonomy" id="1844114"/>
    <lineage>
        <taxon>Bacteria</taxon>
        <taxon>Pseudomonadati</taxon>
        <taxon>Bacteroidota</taxon>
        <taxon>Cytophagia</taxon>
        <taxon>Cytophagales</taxon>
        <taxon>Hymenobacteraceae</taxon>
        <taxon>Hymenobacter</taxon>
    </lineage>
</organism>
<feature type="domain" description="HTH hxlR-type" evidence="4">
    <location>
        <begin position="11"/>
        <end position="108"/>
    </location>
</feature>
<dbReference type="PANTHER" id="PTHR33204:SF29">
    <property type="entry name" value="TRANSCRIPTIONAL REGULATOR"/>
    <property type="match status" value="1"/>
</dbReference>
<dbReference type="InterPro" id="IPR036388">
    <property type="entry name" value="WH-like_DNA-bd_sf"/>
</dbReference>
<evidence type="ECO:0000256" key="2">
    <source>
        <dbReference type="ARBA" id="ARBA00023125"/>
    </source>
</evidence>
<name>A0ABW4QWU4_9BACT</name>
<dbReference type="Proteomes" id="UP001597197">
    <property type="component" value="Unassembled WGS sequence"/>
</dbReference>
<dbReference type="Pfam" id="PF01638">
    <property type="entry name" value="HxlR"/>
    <property type="match status" value="1"/>
</dbReference>
<reference evidence="6" key="1">
    <citation type="journal article" date="2019" name="Int. J. Syst. Evol. Microbiol.">
        <title>The Global Catalogue of Microorganisms (GCM) 10K type strain sequencing project: providing services to taxonomists for standard genome sequencing and annotation.</title>
        <authorList>
            <consortium name="The Broad Institute Genomics Platform"/>
            <consortium name="The Broad Institute Genome Sequencing Center for Infectious Disease"/>
            <person name="Wu L."/>
            <person name="Ma J."/>
        </authorList>
    </citation>
    <scope>NUCLEOTIDE SEQUENCE [LARGE SCALE GENOMIC DNA]</scope>
    <source>
        <strain evidence="6">CGMCC 1.15795</strain>
    </source>
</reference>
<keyword evidence="3" id="KW-0804">Transcription</keyword>
<dbReference type="RefSeq" id="WP_382314734.1">
    <property type="nucleotide sequence ID" value="NZ_JBHUFD010000005.1"/>
</dbReference>
<keyword evidence="2" id="KW-0238">DNA-binding</keyword>
<proteinExistence type="predicted"/>
<dbReference type="PANTHER" id="PTHR33204">
    <property type="entry name" value="TRANSCRIPTIONAL REGULATOR, MARR FAMILY"/>
    <property type="match status" value="1"/>
</dbReference>
<dbReference type="InterPro" id="IPR036390">
    <property type="entry name" value="WH_DNA-bd_sf"/>
</dbReference>
<comment type="caution">
    <text evidence="5">The sequence shown here is derived from an EMBL/GenBank/DDBJ whole genome shotgun (WGS) entry which is preliminary data.</text>
</comment>
<dbReference type="PROSITE" id="PS51118">
    <property type="entry name" value="HTH_HXLR"/>
    <property type="match status" value="1"/>
</dbReference>
<evidence type="ECO:0000313" key="5">
    <source>
        <dbReference type="EMBL" id="MFD1873656.1"/>
    </source>
</evidence>
<keyword evidence="6" id="KW-1185">Reference proteome</keyword>
<dbReference type="InterPro" id="IPR002577">
    <property type="entry name" value="HTH_HxlR"/>
</dbReference>
<dbReference type="SUPFAM" id="SSF46785">
    <property type="entry name" value="Winged helix' DNA-binding domain"/>
    <property type="match status" value="1"/>
</dbReference>
<evidence type="ECO:0000259" key="4">
    <source>
        <dbReference type="PROSITE" id="PS51118"/>
    </source>
</evidence>
<gene>
    <name evidence="5" type="ORF">ACFSDX_14510</name>
</gene>
<evidence type="ECO:0000256" key="3">
    <source>
        <dbReference type="ARBA" id="ARBA00023163"/>
    </source>
</evidence>
<protein>
    <submittedName>
        <fullName evidence="5">Winged helix-turn-helix transcriptional regulator</fullName>
    </submittedName>
</protein>
<sequence>MRDAAFCTSSCTVTRTMGVLGGKWKLIIISYLTQPRRFGQLAQRLSLISRKVLTEQLRELEEDGIVRREAFAELPPRVEYSLTHYGLALLPIIDQLSAWHSLSPVVAAATTGEVPPPCA</sequence>
<dbReference type="InterPro" id="IPR011991">
    <property type="entry name" value="ArsR-like_HTH"/>
</dbReference>
<evidence type="ECO:0000313" key="6">
    <source>
        <dbReference type="Proteomes" id="UP001597197"/>
    </source>
</evidence>
<dbReference type="EMBL" id="JBHUFD010000005">
    <property type="protein sequence ID" value="MFD1873656.1"/>
    <property type="molecule type" value="Genomic_DNA"/>
</dbReference>
<evidence type="ECO:0000256" key="1">
    <source>
        <dbReference type="ARBA" id="ARBA00023015"/>
    </source>
</evidence>